<comment type="caution">
    <text evidence="2">The sequence shown here is derived from an EMBL/GenBank/DDBJ whole genome shotgun (WGS) entry which is preliminary data.</text>
</comment>
<protein>
    <submittedName>
        <fullName evidence="2">Uncharacterized protein</fullName>
    </submittedName>
</protein>
<dbReference type="Proteomes" id="UP000633263">
    <property type="component" value="Unassembled WGS sequence"/>
</dbReference>
<evidence type="ECO:0000313" key="3">
    <source>
        <dbReference type="Proteomes" id="UP000633263"/>
    </source>
</evidence>
<reference evidence="3" key="1">
    <citation type="journal article" date="2019" name="Int. J. Syst. Evol. Microbiol.">
        <title>The Global Catalogue of Microorganisms (GCM) 10K type strain sequencing project: providing services to taxonomists for standard genome sequencing and annotation.</title>
        <authorList>
            <consortium name="The Broad Institute Genomics Platform"/>
            <consortium name="The Broad Institute Genome Sequencing Center for Infectious Disease"/>
            <person name="Wu L."/>
            <person name="Ma J."/>
        </authorList>
    </citation>
    <scope>NUCLEOTIDE SEQUENCE [LARGE SCALE GENOMIC DNA]</scope>
    <source>
        <strain evidence="3">JCM 11590</strain>
    </source>
</reference>
<feature type="region of interest" description="Disordered" evidence="1">
    <location>
        <begin position="33"/>
        <end position="55"/>
    </location>
</feature>
<evidence type="ECO:0000256" key="1">
    <source>
        <dbReference type="SAM" id="MobiDB-lite"/>
    </source>
</evidence>
<evidence type="ECO:0000313" key="2">
    <source>
        <dbReference type="EMBL" id="GGI90274.1"/>
    </source>
</evidence>
<gene>
    <name evidence="2" type="ORF">GCM10009083_03310</name>
</gene>
<name>A0ABQ2CHU6_9GAMM</name>
<proteinExistence type="predicted"/>
<accession>A0ABQ2CHU6</accession>
<sequence>MTIETRTYVSLQSETTTEINPRLAVYMPTFEKGARQSGRTPSAHEQSVPAGRNADSHAAFEGGEQVMQLAPLHNSVVLLCLACWAALSGCDRDTSIGAQELDQRLARPRLEANALDGLVFIEGGTSPWATLICWLD</sequence>
<organism evidence="2 3">
    <name type="scientific">Halopseudomonas pertucinogena</name>
    <dbReference type="NCBI Taxonomy" id="86175"/>
    <lineage>
        <taxon>Bacteria</taxon>
        <taxon>Pseudomonadati</taxon>
        <taxon>Pseudomonadota</taxon>
        <taxon>Gammaproteobacteria</taxon>
        <taxon>Pseudomonadales</taxon>
        <taxon>Pseudomonadaceae</taxon>
        <taxon>Halopseudomonas</taxon>
    </lineage>
</organism>
<keyword evidence="3" id="KW-1185">Reference proteome</keyword>
<dbReference type="EMBL" id="BMNN01000001">
    <property type="protein sequence ID" value="GGI90274.1"/>
    <property type="molecule type" value="Genomic_DNA"/>
</dbReference>